<dbReference type="EMBL" id="BAAABV010000005">
    <property type="protein sequence ID" value="GAA0271507.1"/>
    <property type="molecule type" value="Genomic_DNA"/>
</dbReference>
<evidence type="ECO:0000313" key="3">
    <source>
        <dbReference type="Proteomes" id="UP001501867"/>
    </source>
</evidence>
<evidence type="ECO:0000256" key="1">
    <source>
        <dbReference type="SAM" id="MobiDB-lite"/>
    </source>
</evidence>
<reference evidence="3" key="1">
    <citation type="journal article" date="2019" name="Int. J. Syst. Evol. Microbiol.">
        <title>The Global Catalogue of Microorganisms (GCM) 10K type strain sequencing project: providing services to taxonomists for standard genome sequencing and annotation.</title>
        <authorList>
            <consortium name="The Broad Institute Genomics Platform"/>
            <consortium name="The Broad Institute Genome Sequencing Center for Infectious Disease"/>
            <person name="Wu L."/>
            <person name="Ma J."/>
        </authorList>
    </citation>
    <scope>NUCLEOTIDE SEQUENCE [LARGE SCALE GENOMIC DNA]</scope>
    <source>
        <strain evidence="3">JCM 4505</strain>
    </source>
</reference>
<gene>
    <name evidence="2" type="ORF">GCM10010302_06370</name>
</gene>
<name>A0ABP3ENS8_9ACTN</name>
<evidence type="ECO:0000313" key="2">
    <source>
        <dbReference type="EMBL" id="GAA0271507.1"/>
    </source>
</evidence>
<proteinExistence type="predicted"/>
<accession>A0ABP3ENS8</accession>
<dbReference type="Proteomes" id="UP001501867">
    <property type="component" value="Unassembled WGS sequence"/>
</dbReference>
<sequence>MAESRHGDAEPAGEQSYAHAAMSAVAERERDGFHLPQGDRIDVQAFGAGLQARDTALRKVEGARHGAQVDPLAGGATLDVRDVAEEYPLTVLPGVRALLAGQHAAVDEAAERRSVAGARQVVRDGRPPHRVVGPVVEPGEQDPQTSWREAAQDCRRAGTLGPGRCVPVPAVAE</sequence>
<feature type="region of interest" description="Disordered" evidence="1">
    <location>
        <begin position="1"/>
        <end position="25"/>
    </location>
</feature>
<organism evidence="2 3">
    <name type="scientific">Streptomyces polychromogenes</name>
    <dbReference type="NCBI Taxonomy" id="67342"/>
    <lineage>
        <taxon>Bacteria</taxon>
        <taxon>Bacillati</taxon>
        <taxon>Actinomycetota</taxon>
        <taxon>Actinomycetes</taxon>
        <taxon>Kitasatosporales</taxon>
        <taxon>Streptomycetaceae</taxon>
        <taxon>Streptomyces</taxon>
    </lineage>
</organism>
<protein>
    <submittedName>
        <fullName evidence="2">Uncharacterized protein</fullName>
    </submittedName>
</protein>
<keyword evidence="3" id="KW-1185">Reference proteome</keyword>
<feature type="region of interest" description="Disordered" evidence="1">
    <location>
        <begin position="125"/>
        <end position="149"/>
    </location>
</feature>
<comment type="caution">
    <text evidence="2">The sequence shown here is derived from an EMBL/GenBank/DDBJ whole genome shotgun (WGS) entry which is preliminary data.</text>
</comment>